<dbReference type="Pfam" id="PF03372">
    <property type="entry name" value="Exo_endo_phos"/>
    <property type="match status" value="1"/>
</dbReference>
<evidence type="ECO:0000313" key="4">
    <source>
        <dbReference type="Proteomes" id="UP000014760"/>
    </source>
</evidence>
<reference evidence="2 4" key="2">
    <citation type="journal article" date="2013" name="Nature">
        <title>Insights into bilaterian evolution from three spiralian genomes.</title>
        <authorList>
            <person name="Simakov O."/>
            <person name="Marletaz F."/>
            <person name="Cho S.J."/>
            <person name="Edsinger-Gonzales E."/>
            <person name="Havlak P."/>
            <person name="Hellsten U."/>
            <person name="Kuo D.H."/>
            <person name="Larsson T."/>
            <person name="Lv J."/>
            <person name="Arendt D."/>
            <person name="Savage R."/>
            <person name="Osoegawa K."/>
            <person name="de Jong P."/>
            <person name="Grimwood J."/>
            <person name="Chapman J.A."/>
            <person name="Shapiro H."/>
            <person name="Aerts A."/>
            <person name="Otillar R.P."/>
            <person name="Terry A.Y."/>
            <person name="Boore J.L."/>
            <person name="Grigoriev I.V."/>
            <person name="Lindberg D.R."/>
            <person name="Seaver E.C."/>
            <person name="Weisblat D.A."/>
            <person name="Putnam N.H."/>
            <person name="Rokhsar D.S."/>
        </authorList>
    </citation>
    <scope>NUCLEOTIDE SEQUENCE</scope>
    <source>
        <strain evidence="2 4">I ESC-2004</strain>
    </source>
</reference>
<keyword evidence="4" id="KW-1185">Reference proteome</keyword>
<dbReference type="Gene3D" id="3.60.10.10">
    <property type="entry name" value="Endonuclease/exonuclease/phosphatase"/>
    <property type="match status" value="1"/>
</dbReference>
<dbReference type="EMBL" id="KB312169">
    <property type="protein sequence ID" value="ELT87783.1"/>
    <property type="molecule type" value="Genomic_DNA"/>
</dbReference>
<evidence type="ECO:0000313" key="2">
    <source>
        <dbReference type="EMBL" id="ELT87783.1"/>
    </source>
</evidence>
<dbReference type="EnsemblMetazoa" id="CapteT212358">
    <property type="protein sequence ID" value="CapteP212358"/>
    <property type="gene ID" value="CapteG212358"/>
</dbReference>
<proteinExistence type="predicted"/>
<sequence>MDIPTRPSAVVRMGKDGKKAPRPVKVSFPTPIDARIFLSKAEELKNDANESITRIRCRDPAEAQKSNCTIVKRICCKIGKLILATDVYNHALNEQSQDQPLMIENDTVETTAAAEGEERARNSSPEPSSSNVANERWISACMMNCQSVGNKALTIKDYTVEHDFDCVFLTETWLTSTRQRICGDLTPTGYKLRALNRKEKRGGGVAVLHKSNIRVDEVKDLTTDSLEGLEVTISSTRSVRILLLYRLKVSVSNPRDAFLNDLQDILECLIVKPKSFIILGDFNIHWDVEADRERMKLLDMAEAFQLVQHVTGATHRDGHTIDLILSRDGDNLVADAFHGLQISDHRAVHFSINAAKPHPPRKKITFRKLRNVVQVALKRDLR</sequence>
<organism evidence="2">
    <name type="scientific">Capitella teleta</name>
    <name type="common">Polychaete worm</name>
    <dbReference type="NCBI Taxonomy" id="283909"/>
    <lineage>
        <taxon>Eukaryota</taxon>
        <taxon>Metazoa</taxon>
        <taxon>Spiralia</taxon>
        <taxon>Lophotrochozoa</taxon>
        <taxon>Annelida</taxon>
        <taxon>Polychaeta</taxon>
        <taxon>Sedentaria</taxon>
        <taxon>Scolecida</taxon>
        <taxon>Capitellidae</taxon>
        <taxon>Capitella</taxon>
    </lineage>
</organism>
<dbReference type="PANTHER" id="PTHR46670">
    <property type="entry name" value="ENDO/EXONUCLEASE/PHOSPHATASE DOMAIN-CONTAINING PROTEIN"/>
    <property type="match status" value="1"/>
</dbReference>
<protein>
    <recommendedName>
        <fullName evidence="1">Endonuclease/exonuclease/phosphatase domain-containing protein</fullName>
    </recommendedName>
</protein>
<dbReference type="Proteomes" id="UP000014760">
    <property type="component" value="Unassembled WGS sequence"/>
</dbReference>
<accession>R7T4F3</accession>
<dbReference type="SUPFAM" id="SSF56219">
    <property type="entry name" value="DNase I-like"/>
    <property type="match status" value="1"/>
</dbReference>
<gene>
    <name evidence="2" type="ORF">CAPTEDRAFT_212358</name>
</gene>
<dbReference type="EMBL" id="AMQN01033994">
    <property type="status" value="NOT_ANNOTATED_CDS"/>
    <property type="molecule type" value="Genomic_DNA"/>
</dbReference>
<dbReference type="GO" id="GO:0003824">
    <property type="term" value="F:catalytic activity"/>
    <property type="evidence" value="ECO:0007669"/>
    <property type="project" value="InterPro"/>
</dbReference>
<dbReference type="OMA" id="FIHTPRS"/>
<dbReference type="STRING" id="283909.R7T4F3"/>
<name>R7T4F3_CAPTE</name>
<dbReference type="InterPro" id="IPR036691">
    <property type="entry name" value="Endo/exonu/phosph_ase_sf"/>
</dbReference>
<dbReference type="PANTHER" id="PTHR46670:SF3">
    <property type="entry name" value="ENDONUCLEASE_EXONUCLEASE_PHOSPHATASE DOMAIN-CONTAINING PROTEIN"/>
    <property type="match status" value="1"/>
</dbReference>
<evidence type="ECO:0000313" key="3">
    <source>
        <dbReference type="EnsemblMetazoa" id="CapteP212358"/>
    </source>
</evidence>
<dbReference type="OrthoDB" id="10072198at2759"/>
<dbReference type="AlphaFoldDB" id="R7T4F3"/>
<reference evidence="4" key="1">
    <citation type="submission" date="2012-12" db="EMBL/GenBank/DDBJ databases">
        <authorList>
            <person name="Hellsten U."/>
            <person name="Grimwood J."/>
            <person name="Chapman J.A."/>
            <person name="Shapiro H."/>
            <person name="Aerts A."/>
            <person name="Otillar R.P."/>
            <person name="Terry A.Y."/>
            <person name="Boore J.L."/>
            <person name="Simakov O."/>
            <person name="Marletaz F."/>
            <person name="Cho S.-J."/>
            <person name="Edsinger-Gonzales E."/>
            <person name="Havlak P."/>
            <person name="Kuo D.-H."/>
            <person name="Larsson T."/>
            <person name="Lv J."/>
            <person name="Arendt D."/>
            <person name="Savage R."/>
            <person name="Osoegawa K."/>
            <person name="de Jong P."/>
            <person name="Lindberg D.R."/>
            <person name="Seaver E.C."/>
            <person name="Weisblat D.A."/>
            <person name="Putnam N.H."/>
            <person name="Grigoriev I.V."/>
            <person name="Rokhsar D.S."/>
        </authorList>
    </citation>
    <scope>NUCLEOTIDE SEQUENCE</scope>
    <source>
        <strain evidence="4">I ESC-2004</strain>
    </source>
</reference>
<reference evidence="3" key="3">
    <citation type="submission" date="2015-06" db="UniProtKB">
        <authorList>
            <consortium name="EnsemblMetazoa"/>
        </authorList>
    </citation>
    <scope>IDENTIFICATION</scope>
</reference>
<evidence type="ECO:0000259" key="1">
    <source>
        <dbReference type="Pfam" id="PF03372"/>
    </source>
</evidence>
<dbReference type="InterPro" id="IPR005135">
    <property type="entry name" value="Endo/exonuclease/phosphatase"/>
</dbReference>
<dbReference type="HOGENOM" id="CLU_853225_0_0_1"/>
<feature type="domain" description="Endonuclease/exonuclease/phosphatase" evidence="1">
    <location>
        <begin position="144"/>
        <end position="345"/>
    </location>
</feature>